<proteinExistence type="predicted"/>
<dbReference type="InterPro" id="IPR036457">
    <property type="entry name" value="PPM-type-like_dom_sf"/>
</dbReference>
<dbReference type="Gene3D" id="3.60.40.10">
    <property type="entry name" value="PPM-type phosphatase domain"/>
    <property type="match status" value="1"/>
</dbReference>
<evidence type="ECO:0000313" key="3">
    <source>
        <dbReference type="Proteomes" id="UP001603857"/>
    </source>
</evidence>
<gene>
    <name evidence="2" type="ORF">Fmac_017987</name>
</gene>
<comment type="caution">
    <text evidence="2">The sequence shown here is derived from an EMBL/GenBank/DDBJ whole genome shotgun (WGS) entry which is preliminary data.</text>
</comment>
<dbReference type="SUPFAM" id="SSF81606">
    <property type="entry name" value="PP2C-like"/>
    <property type="match status" value="1"/>
</dbReference>
<evidence type="ECO:0000313" key="2">
    <source>
        <dbReference type="EMBL" id="KAL2330406.1"/>
    </source>
</evidence>
<evidence type="ECO:0000259" key="1">
    <source>
        <dbReference type="Pfam" id="PF00481"/>
    </source>
</evidence>
<accession>A0ABD1M3U7</accession>
<sequence length="408" mass="45133">MVYESFVIISNQFTKLTTIIGVHLSNTASQKLIVPFKKKENYNYHKSVLHLDLFHLLQHISQGRAGVEKMHPNLLGIKVLTIYGTTNLDLDVLNVPGKRRKRSTISLLEENPSTDVKDNSYIILHAPSACVAFHVTSLSLTATLPVLSGLTLLAVLDHGSPSTSAKSSGTTVTFMIIEGWVVTVASVGDSRCILESFEGGIYYLSADHRLESNEEEEVVDLFLIFPGRPRTSKSKRSCRSLSYLSRDTKNVQIKNYIKNKNVKGNFQQVQQSPPFGFDVPNLVLSFPCCFRSFYTLVSQDIRATILPHHGFPRLEVHLHAQQKTTTKQNRECENISLSWRSLQSCMWMYEDAPVAAAPTAAMPAAAELVAVTAATVLAAAMSVVVAPNTREKEPDFGLLCVPIALCKQ</sequence>
<name>A0ABD1M3U7_9FABA</name>
<dbReference type="Pfam" id="PF00481">
    <property type="entry name" value="PP2C"/>
    <property type="match status" value="1"/>
</dbReference>
<dbReference type="Proteomes" id="UP001603857">
    <property type="component" value="Unassembled WGS sequence"/>
</dbReference>
<feature type="domain" description="PPM-type phosphatase" evidence="1">
    <location>
        <begin position="163"/>
        <end position="216"/>
    </location>
</feature>
<dbReference type="InterPro" id="IPR001932">
    <property type="entry name" value="PPM-type_phosphatase-like_dom"/>
</dbReference>
<reference evidence="2 3" key="1">
    <citation type="submission" date="2024-08" db="EMBL/GenBank/DDBJ databases">
        <title>Insights into the chromosomal genome structure of Flemingia macrophylla.</title>
        <authorList>
            <person name="Ding Y."/>
            <person name="Zhao Y."/>
            <person name="Bi W."/>
            <person name="Wu M."/>
            <person name="Zhao G."/>
            <person name="Gong Y."/>
            <person name="Li W."/>
            <person name="Zhang P."/>
        </authorList>
    </citation>
    <scope>NUCLEOTIDE SEQUENCE [LARGE SCALE GENOMIC DNA]</scope>
    <source>
        <strain evidence="2">DYQJB</strain>
        <tissue evidence="2">Leaf</tissue>
    </source>
</reference>
<dbReference type="AlphaFoldDB" id="A0ABD1M3U7"/>
<dbReference type="EMBL" id="JBGMDY010000006">
    <property type="protein sequence ID" value="KAL2330406.1"/>
    <property type="molecule type" value="Genomic_DNA"/>
</dbReference>
<protein>
    <recommendedName>
        <fullName evidence="1">PPM-type phosphatase domain-containing protein</fullName>
    </recommendedName>
</protein>
<organism evidence="2 3">
    <name type="scientific">Flemingia macrophylla</name>
    <dbReference type="NCBI Taxonomy" id="520843"/>
    <lineage>
        <taxon>Eukaryota</taxon>
        <taxon>Viridiplantae</taxon>
        <taxon>Streptophyta</taxon>
        <taxon>Embryophyta</taxon>
        <taxon>Tracheophyta</taxon>
        <taxon>Spermatophyta</taxon>
        <taxon>Magnoliopsida</taxon>
        <taxon>eudicotyledons</taxon>
        <taxon>Gunneridae</taxon>
        <taxon>Pentapetalae</taxon>
        <taxon>rosids</taxon>
        <taxon>fabids</taxon>
        <taxon>Fabales</taxon>
        <taxon>Fabaceae</taxon>
        <taxon>Papilionoideae</taxon>
        <taxon>50 kb inversion clade</taxon>
        <taxon>NPAAA clade</taxon>
        <taxon>indigoferoid/millettioid clade</taxon>
        <taxon>Phaseoleae</taxon>
        <taxon>Flemingia</taxon>
    </lineage>
</organism>
<keyword evidence="3" id="KW-1185">Reference proteome</keyword>